<organism evidence="2 3">
    <name type="scientific">Arthrobacter humicola</name>
    <dbReference type="NCBI Taxonomy" id="409291"/>
    <lineage>
        <taxon>Bacteria</taxon>
        <taxon>Bacillati</taxon>
        <taxon>Actinomycetota</taxon>
        <taxon>Actinomycetes</taxon>
        <taxon>Micrococcales</taxon>
        <taxon>Micrococcaceae</taxon>
        <taxon>Arthrobacter</taxon>
    </lineage>
</organism>
<dbReference type="Pfam" id="PF20176">
    <property type="entry name" value="DUF6541"/>
    <property type="match status" value="1"/>
</dbReference>
<dbReference type="EMBL" id="BAAAQB010000038">
    <property type="protein sequence ID" value="GAA2141560.1"/>
    <property type="molecule type" value="Genomic_DNA"/>
</dbReference>
<evidence type="ECO:0000313" key="3">
    <source>
        <dbReference type="Proteomes" id="UP001500102"/>
    </source>
</evidence>
<feature type="transmembrane region" description="Helical" evidence="1">
    <location>
        <begin position="355"/>
        <end position="374"/>
    </location>
</feature>
<feature type="transmembrane region" description="Helical" evidence="1">
    <location>
        <begin position="213"/>
        <end position="234"/>
    </location>
</feature>
<feature type="transmembrane region" description="Helical" evidence="1">
    <location>
        <begin position="408"/>
        <end position="425"/>
    </location>
</feature>
<name>A0ABN2ZFS5_9MICC</name>
<keyword evidence="1" id="KW-0812">Transmembrane</keyword>
<feature type="transmembrane region" description="Helical" evidence="1">
    <location>
        <begin position="6"/>
        <end position="28"/>
    </location>
</feature>
<dbReference type="RefSeq" id="WP_344367296.1">
    <property type="nucleotide sequence ID" value="NZ_BAAAQB010000038.1"/>
</dbReference>
<evidence type="ECO:0000256" key="1">
    <source>
        <dbReference type="SAM" id="Phobius"/>
    </source>
</evidence>
<accession>A0ABN2ZFS5</accession>
<keyword evidence="1" id="KW-0472">Membrane</keyword>
<evidence type="ECO:0000313" key="2">
    <source>
        <dbReference type="EMBL" id="GAA2141560.1"/>
    </source>
</evidence>
<gene>
    <name evidence="2" type="ORF">GCM10009825_30160</name>
</gene>
<feature type="transmembrane region" description="Helical" evidence="1">
    <location>
        <begin position="471"/>
        <end position="493"/>
    </location>
</feature>
<proteinExistence type="predicted"/>
<keyword evidence="3" id="KW-1185">Reference proteome</keyword>
<dbReference type="Proteomes" id="UP001500102">
    <property type="component" value="Unassembled WGS sequence"/>
</dbReference>
<protein>
    <submittedName>
        <fullName evidence="2">Uncharacterized protein</fullName>
    </submittedName>
</protein>
<feature type="transmembrane region" description="Helical" evidence="1">
    <location>
        <begin position="35"/>
        <end position="58"/>
    </location>
</feature>
<feature type="transmembrane region" description="Helical" evidence="1">
    <location>
        <begin position="432"/>
        <end position="451"/>
    </location>
</feature>
<keyword evidence="1" id="KW-1133">Transmembrane helix</keyword>
<feature type="transmembrane region" description="Helical" evidence="1">
    <location>
        <begin position="64"/>
        <end position="85"/>
    </location>
</feature>
<feature type="transmembrane region" description="Helical" evidence="1">
    <location>
        <begin position="246"/>
        <end position="265"/>
    </location>
</feature>
<reference evidence="2 3" key="1">
    <citation type="journal article" date="2019" name="Int. J. Syst. Evol. Microbiol.">
        <title>The Global Catalogue of Microorganisms (GCM) 10K type strain sequencing project: providing services to taxonomists for standard genome sequencing and annotation.</title>
        <authorList>
            <consortium name="The Broad Institute Genomics Platform"/>
            <consortium name="The Broad Institute Genome Sequencing Center for Infectious Disease"/>
            <person name="Wu L."/>
            <person name="Ma J."/>
        </authorList>
    </citation>
    <scope>NUCLEOTIDE SEQUENCE [LARGE SCALE GENOMIC DNA]</scope>
    <source>
        <strain evidence="2 3">JCM 15921</strain>
    </source>
</reference>
<sequence length="693" mass="73261">MTWFQTLPYLLEAALFLLLPGGLVTLSLGLRRLSAAALAGPVTISIAAVLAVVLPFAHIPWSPAAVLAGGILLAALLFGIRFFALRRLHPGRSLRHTLTTASLGACPAGTSPADAQHPKAGRPRSDVWVAAAFVAGAALILLELAVVFGTPESFSQTFDNVFHLNGVRYILDTGNASSLSMSKMTSGDAAPYFYPAAWHGLAAALVQLTGLPITAAVNVLNMAVAAVVWPLGCMMLTRTVAGNRPVAVGAAAILSALFAPFPLLLLDFGVLYPNFLAISMLPAVLASIALLFRVARDLQWPPMPRFTLPLLILPGLALAHPNGFMSLLALSVPIVLQAYARLAADHGYRARHRNVRLLASLGLGAGAVALYLLWTNIRPPEDAAFWEPVQTPRGAVWDVVANAAIDRPAAIGVSVLMLIGLYVCWRRGGGTWMIAAFVITGVLYVVVSGTLKGDLRSALTGVWYNDSNRLAALLPLTALPFAAVGVDSFAVWLRRRLDRLAASRPAETDSAAKEKTGAGRGSRIAFTAICGVLALAVVASQVPSMRAAIGSARMNYLETDHSLLISTDEQKIIDRLDGIVPEGDAIAVNPWTGGALAYALAHRETTAKHILTANTAAVDILNRNLRNADTDPDVCAALKATGVRYVLDFGANEVHFGDHPFPGLENLNNSLAVRLVLAEGGARLYEVTACRGT</sequence>
<comment type="caution">
    <text evidence="2">The sequence shown here is derived from an EMBL/GenBank/DDBJ whole genome shotgun (WGS) entry which is preliminary data.</text>
</comment>
<feature type="transmembrane region" description="Helical" evidence="1">
    <location>
        <begin position="271"/>
        <end position="291"/>
    </location>
</feature>
<feature type="transmembrane region" description="Helical" evidence="1">
    <location>
        <begin position="524"/>
        <end position="542"/>
    </location>
</feature>
<dbReference type="InterPro" id="IPR046671">
    <property type="entry name" value="DUF6541"/>
</dbReference>
<feature type="transmembrane region" description="Helical" evidence="1">
    <location>
        <begin position="127"/>
        <end position="148"/>
    </location>
</feature>